<feature type="transmembrane region" description="Helical" evidence="2">
    <location>
        <begin position="44"/>
        <end position="63"/>
    </location>
</feature>
<evidence type="ECO:0000313" key="5">
    <source>
        <dbReference type="Proteomes" id="UP000598217"/>
    </source>
</evidence>
<keyword evidence="2" id="KW-0472">Membrane</keyword>
<dbReference type="InterPro" id="IPR005183">
    <property type="entry name" value="DUF305_CopM-like"/>
</dbReference>
<feature type="compositionally biased region" description="Acidic residues" evidence="1">
    <location>
        <begin position="13"/>
        <end position="28"/>
    </location>
</feature>
<accession>A0ABR9HLE3</accession>
<feature type="region of interest" description="Disordered" evidence="1">
    <location>
        <begin position="1"/>
        <end position="38"/>
    </location>
</feature>
<dbReference type="PANTHER" id="PTHR36933">
    <property type="entry name" value="SLL0788 PROTEIN"/>
    <property type="match status" value="1"/>
</dbReference>
<name>A0ABR9HLE3_9ACTN</name>
<feature type="domain" description="DUF305" evidence="3">
    <location>
        <begin position="75"/>
        <end position="232"/>
    </location>
</feature>
<evidence type="ECO:0000313" key="4">
    <source>
        <dbReference type="EMBL" id="MBE1459879.1"/>
    </source>
</evidence>
<dbReference type="Proteomes" id="UP000598217">
    <property type="component" value="Unassembled WGS sequence"/>
</dbReference>
<proteinExistence type="predicted"/>
<organism evidence="4 5">
    <name type="scientific">Nocardiopsis terrae</name>
    <dbReference type="NCBI Taxonomy" id="372655"/>
    <lineage>
        <taxon>Bacteria</taxon>
        <taxon>Bacillati</taxon>
        <taxon>Actinomycetota</taxon>
        <taxon>Actinomycetes</taxon>
        <taxon>Streptosporangiales</taxon>
        <taxon>Nocardiopsidaceae</taxon>
        <taxon>Nocardiopsis</taxon>
    </lineage>
</organism>
<reference evidence="4 5" key="1">
    <citation type="submission" date="2020-10" db="EMBL/GenBank/DDBJ databases">
        <title>Sequencing the genomes of 1000 actinobacteria strains.</title>
        <authorList>
            <person name="Klenk H.-P."/>
        </authorList>
    </citation>
    <scope>NUCLEOTIDE SEQUENCE [LARGE SCALE GENOMIC DNA]</scope>
    <source>
        <strain evidence="4 5">DSM 45157</strain>
    </source>
</reference>
<comment type="caution">
    <text evidence="4">The sequence shown here is derived from an EMBL/GenBank/DDBJ whole genome shotgun (WGS) entry which is preliminary data.</text>
</comment>
<gene>
    <name evidence="4" type="ORF">H4W79_004093</name>
</gene>
<dbReference type="Pfam" id="PF03713">
    <property type="entry name" value="DUF305"/>
    <property type="match status" value="1"/>
</dbReference>
<keyword evidence="2" id="KW-0812">Transmembrane</keyword>
<keyword evidence="2" id="KW-1133">Transmembrane helix</keyword>
<keyword evidence="5" id="KW-1185">Reference proteome</keyword>
<dbReference type="InterPro" id="IPR012347">
    <property type="entry name" value="Ferritin-like"/>
</dbReference>
<dbReference type="Gene3D" id="1.20.1260.10">
    <property type="match status" value="1"/>
</dbReference>
<dbReference type="EMBL" id="JADBDY010000001">
    <property type="protein sequence ID" value="MBE1459879.1"/>
    <property type="molecule type" value="Genomic_DNA"/>
</dbReference>
<dbReference type="RefSeq" id="WP_191274263.1">
    <property type="nucleotide sequence ID" value="NZ_BMXJ01000007.1"/>
</dbReference>
<evidence type="ECO:0000259" key="3">
    <source>
        <dbReference type="Pfam" id="PF03713"/>
    </source>
</evidence>
<sequence>MGHVTGPASADADGTEEASNEDGPDGPEESSPGGVGAAAQQRTVPLWMAATLVVLALVGGFLVGRPSYPLDTGADAGFLRDMSAHHAQAVDMSLIIIDKTEDVELHTVATDMARTQQAQIGMMQGWLAAWGLNSRSAEPPMAWMEGHEHGGGEGEVPETMPGLATSEQLVELNEAEGVEAEVLFLELMIAHHIGGVEMAEAEVDLGNEELVTNLAQGMIDAQLSEVENMERMIELRE</sequence>
<evidence type="ECO:0000256" key="1">
    <source>
        <dbReference type="SAM" id="MobiDB-lite"/>
    </source>
</evidence>
<dbReference type="PANTHER" id="PTHR36933:SF1">
    <property type="entry name" value="SLL0788 PROTEIN"/>
    <property type="match status" value="1"/>
</dbReference>
<protein>
    <submittedName>
        <fullName evidence="4">Uncharacterized protein (DUF305 family)</fullName>
    </submittedName>
</protein>
<evidence type="ECO:0000256" key="2">
    <source>
        <dbReference type="SAM" id="Phobius"/>
    </source>
</evidence>